<dbReference type="EC" id="5.3.1.6" evidence="4"/>
<organism evidence="9 10">
    <name type="scientific">Saccharomycopsis crataegensis</name>
    <dbReference type="NCBI Taxonomy" id="43959"/>
    <lineage>
        <taxon>Eukaryota</taxon>
        <taxon>Fungi</taxon>
        <taxon>Dikarya</taxon>
        <taxon>Ascomycota</taxon>
        <taxon>Saccharomycotina</taxon>
        <taxon>Saccharomycetes</taxon>
        <taxon>Saccharomycopsidaceae</taxon>
        <taxon>Saccharomycopsis</taxon>
    </lineage>
</organism>
<proteinExistence type="inferred from homology"/>
<dbReference type="GO" id="GO:0006014">
    <property type="term" value="P:D-ribose metabolic process"/>
    <property type="evidence" value="ECO:0007669"/>
    <property type="project" value="TreeGrafter"/>
</dbReference>
<dbReference type="SUPFAM" id="SSF75445">
    <property type="entry name" value="D-ribose-5-phosphate isomerase (RpiA), lid domain"/>
    <property type="match status" value="1"/>
</dbReference>
<dbReference type="SUPFAM" id="SSF100950">
    <property type="entry name" value="NagB/RpiA/CoA transferase-like"/>
    <property type="match status" value="1"/>
</dbReference>
<comment type="caution">
    <text evidence="9">The sequence shown here is derived from an EMBL/GenBank/DDBJ whole genome shotgun (WGS) entry which is preliminary data.</text>
</comment>
<comment type="pathway">
    <text evidence="2">Carbohydrate degradation; pentose phosphate pathway; D-ribose 5-phosphate from D-ribulose 5-phosphate (non-oxidative stage): step 1/1.</text>
</comment>
<dbReference type="GO" id="GO:0009052">
    <property type="term" value="P:pentose-phosphate shunt, non-oxidative branch"/>
    <property type="evidence" value="ECO:0007669"/>
    <property type="project" value="InterPro"/>
</dbReference>
<dbReference type="PANTHER" id="PTHR11934:SF0">
    <property type="entry name" value="RIBOSE-5-PHOSPHATE ISOMERASE"/>
    <property type="match status" value="1"/>
</dbReference>
<accession>A0AAV5QLA4</accession>
<evidence type="ECO:0000256" key="4">
    <source>
        <dbReference type="ARBA" id="ARBA00011959"/>
    </source>
</evidence>
<dbReference type="Gene3D" id="3.30.70.260">
    <property type="match status" value="1"/>
</dbReference>
<comment type="catalytic activity">
    <reaction evidence="1">
        <text>aldehydo-D-ribose 5-phosphate = D-ribulose 5-phosphate</text>
        <dbReference type="Rhea" id="RHEA:14657"/>
        <dbReference type="ChEBI" id="CHEBI:58121"/>
        <dbReference type="ChEBI" id="CHEBI:58273"/>
        <dbReference type="EC" id="5.3.1.6"/>
    </reaction>
</comment>
<evidence type="ECO:0000256" key="5">
    <source>
        <dbReference type="ARBA" id="ARBA00019150"/>
    </source>
</evidence>
<dbReference type="InterPro" id="IPR004788">
    <property type="entry name" value="Ribose5P_isomerase_type_A"/>
</dbReference>
<comment type="similarity">
    <text evidence="3">Belongs to the ribose 5-phosphate isomerase family.</text>
</comment>
<dbReference type="PANTHER" id="PTHR11934">
    <property type="entry name" value="RIBOSE-5-PHOSPHATE ISOMERASE"/>
    <property type="match status" value="1"/>
</dbReference>
<evidence type="ECO:0000313" key="10">
    <source>
        <dbReference type="Proteomes" id="UP001360560"/>
    </source>
</evidence>
<evidence type="ECO:0000256" key="6">
    <source>
        <dbReference type="ARBA" id="ARBA00023235"/>
    </source>
</evidence>
<dbReference type="RefSeq" id="XP_064852310.1">
    <property type="nucleotide sequence ID" value="XM_064996238.1"/>
</dbReference>
<dbReference type="InterPro" id="IPR037171">
    <property type="entry name" value="NagB/RpiA_transferase-like"/>
</dbReference>
<dbReference type="Gene3D" id="3.40.50.1360">
    <property type="match status" value="1"/>
</dbReference>
<dbReference type="Proteomes" id="UP001360560">
    <property type="component" value="Unassembled WGS sequence"/>
</dbReference>
<dbReference type="NCBIfam" id="TIGR00021">
    <property type="entry name" value="rpiA"/>
    <property type="match status" value="1"/>
</dbReference>
<gene>
    <name evidence="9" type="ORF">DASC09_026350</name>
</gene>
<dbReference type="Pfam" id="PF06026">
    <property type="entry name" value="Rib_5-P_isom_A"/>
    <property type="match status" value="1"/>
</dbReference>
<evidence type="ECO:0000256" key="8">
    <source>
        <dbReference type="ARBA" id="ARBA00032273"/>
    </source>
</evidence>
<dbReference type="GeneID" id="90073289"/>
<dbReference type="EMBL" id="BTFZ01000006">
    <property type="protein sequence ID" value="GMM35310.1"/>
    <property type="molecule type" value="Genomic_DNA"/>
</dbReference>
<dbReference type="FunFam" id="3.30.70.260:FF:000053">
    <property type="entry name" value="Ribose-5-phosphate isomerase, putative"/>
    <property type="match status" value="1"/>
</dbReference>
<evidence type="ECO:0000256" key="2">
    <source>
        <dbReference type="ARBA" id="ARBA00004988"/>
    </source>
</evidence>
<evidence type="ECO:0000256" key="7">
    <source>
        <dbReference type="ARBA" id="ARBA00029734"/>
    </source>
</evidence>
<evidence type="ECO:0000256" key="3">
    <source>
        <dbReference type="ARBA" id="ARBA00008088"/>
    </source>
</evidence>
<dbReference type="FunFam" id="3.40.50.1360:FF:000014">
    <property type="entry name" value="Ribose 5-phosphate isomerase"/>
    <property type="match status" value="1"/>
</dbReference>
<keyword evidence="6 9" id="KW-0413">Isomerase</keyword>
<evidence type="ECO:0000313" key="9">
    <source>
        <dbReference type="EMBL" id="GMM35310.1"/>
    </source>
</evidence>
<evidence type="ECO:0000256" key="1">
    <source>
        <dbReference type="ARBA" id="ARBA00001713"/>
    </source>
</evidence>
<keyword evidence="10" id="KW-1185">Reference proteome</keyword>
<sequence>MTSKLKQIHELPPLSDPLESAKRVAAYKAVDENFPHEATGEVVVGIGSGSTVVYAAERIGQLPNKANFVCIPTGFQSQQLIIDNGMKLGRIEQYPEIEIAFDGADEVDYQLNLIKGGGACLFQEKLVASSSKKFIVVADFRKKSPKHLGVAWKKGVPIEVVPVSYARVLKDLYKLGAVKAIVRQGGSAKAGPVVTDNNNFLIDADFGEISNPQKLHNDIKGLVGVVETGLFVNGIANKAYFGESNGEFTTQE</sequence>
<dbReference type="AlphaFoldDB" id="A0AAV5QLA4"/>
<protein>
    <recommendedName>
        <fullName evidence="5">Ribose-5-phosphate isomerase</fullName>
        <ecNumber evidence="4">5.3.1.6</ecNumber>
    </recommendedName>
    <alternativeName>
        <fullName evidence="8">D-ribose-5-phosphate ketol-isomerase</fullName>
    </alternativeName>
    <alternativeName>
        <fullName evidence="7">Phosphoriboisomerase</fullName>
    </alternativeName>
</protein>
<dbReference type="GO" id="GO:0004751">
    <property type="term" value="F:ribose-5-phosphate isomerase activity"/>
    <property type="evidence" value="ECO:0007669"/>
    <property type="project" value="UniProtKB-EC"/>
</dbReference>
<dbReference type="GO" id="GO:0005737">
    <property type="term" value="C:cytoplasm"/>
    <property type="evidence" value="ECO:0007669"/>
    <property type="project" value="TreeGrafter"/>
</dbReference>
<name>A0AAV5QLA4_9ASCO</name>
<dbReference type="CDD" id="cd01398">
    <property type="entry name" value="RPI_A"/>
    <property type="match status" value="1"/>
</dbReference>
<reference evidence="9 10" key="1">
    <citation type="journal article" date="2023" name="Elife">
        <title>Identification of key yeast species and microbe-microbe interactions impacting larval growth of Drosophila in the wild.</title>
        <authorList>
            <person name="Mure A."/>
            <person name="Sugiura Y."/>
            <person name="Maeda R."/>
            <person name="Honda K."/>
            <person name="Sakurai N."/>
            <person name="Takahashi Y."/>
            <person name="Watada M."/>
            <person name="Katoh T."/>
            <person name="Gotoh A."/>
            <person name="Gotoh Y."/>
            <person name="Taniguchi I."/>
            <person name="Nakamura K."/>
            <person name="Hayashi T."/>
            <person name="Katayama T."/>
            <person name="Uemura T."/>
            <person name="Hattori Y."/>
        </authorList>
    </citation>
    <scope>NUCLEOTIDE SEQUENCE [LARGE SCALE GENOMIC DNA]</scope>
    <source>
        <strain evidence="9 10">SC-9</strain>
    </source>
</reference>